<feature type="region of interest" description="Disordered" evidence="1">
    <location>
        <begin position="434"/>
        <end position="505"/>
    </location>
</feature>
<feature type="compositionally biased region" description="Gly residues" evidence="1">
    <location>
        <begin position="2016"/>
        <end position="2025"/>
    </location>
</feature>
<feature type="compositionally biased region" description="Pro residues" evidence="1">
    <location>
        <begin position="2407"/>
        <end position="2421"/>
    </location>
</feature>
<evidence type="ECO:0000313" key="2">
    <source>
        <dbReference type="EMBL" id="KAF5827191.1"/>
    </source>
</evidence>
<feature type="compositionally biased region" description="Acidic residues" evidence="1">
    <location>
        <begin position="1928"/>
        <end position="1937"/>
    </location>
</feature>
<feature type="region of interest" description="Disordered" evidence="1">
    <location>
        <begin position="138"/>
        <end position="178"/>
    </location>
</feature>
<feature type="compositionally biased region" description="Basic and acidic residues" evidence="1">
    <location>
        <begin position="231"/>
        <end position="247"/>
    </location>
</feature>
<feature type="compositionally biased region" description="Acidic residues" evidence="1">
    <location>
        <begin position="991"/>
        <end position="1000"/>
    </location>
</feature>
<feature type="compositionally biased region" description="Low complexity" evidence="1">
    <location>
        <begin position="2029"/>
        <end position="2048"/>
    </location>
</feature>
<dbReference type="EMBL" id="MU070565">
    <property type="protein sequence ID" value="KAF5827191.1"/>
    <property type="molecule type" value="Genomic_DNA"/>
</dbReference>
<feature type="region of interest" description="Disordered" evidence="1">
    <location>
        <begin position="2210"/>
        <end position="2652"/>
    </location>
</feature>
<feature type="compositionally biased region" description="Gly residues" evidence="1">
    <location>
        <begin position="1286"/>
        <end position="1296"/>
    </location>
</feature>
<accession>A0ABQ7FXU8</accession>
<feature type="compositionally biased region" description="Basic and acidic residues" evidence="1">
    <location>
        <begin position="1992"/>
        <end position="2006"/>
    </location>
</feature>
<feature type="region of interest" description="Disordered" evidence="1">
    <location>
        <begin position="2889"/>
        <end position="2932"/>
    </location>
</feature>
<feature type="compositionally biased region" description="Basic and acidic residues" evidence="1">
    <location>
        <begin position="1615"/>
        <end position="1625"/>
    </location>
</feature>
<evidence type="ECO:0000313" key="3">
    <source>
        <dbReference type="Proteomes" id="UP000815325"/>
    </source>
</evidence>
<sequence length="2932" mass="302183">MEGGIEADLSGRVPRPATGRATGSLCSLVWLYDTEYVAAVDNTGHMRVFHEWGGMALLELPEHVAKAGLAQPSRPHIQCNKLLGDQDAYPGQLQQLMQNKQPRPQAAYQLCTPAGASYSSLTSTWMAYLDGTAPEVPFLAQPATPTPPADNRDARNKSKNSKSKKGKDNNSSSSSSSSRELLLLVISNCQVVMALTFHLSGTPPSPPAPSHPSKSRGARSPSSGPSEQQDGVDHDRDAEGPSHDIHSSADASVASFTRSSLNPLYSKSAPGEEQQLTPEQQQQQMQQQEGAGDPGAECEPSMVAEQSGVSETAAGGLPGLVSQGVPLDRDTADWGGLSHQQREALLLGVPQVPLGSSLLAYAAAKRQQQQQQQQEGLVQHQGKRAPPASIQWHQLADHWYHLCASLPESAVPQSEPAMPPAPLSAAGSPRVSTRAACLAPPPTSKILPSWPSGTAEPSGVGMHSLGSAPPSGEDCSSDSIPKGSHQGMLGHPNPHPPPHHIKTWSSLNQLGSSMPWEADEFALDDAAVEALLLGDAALLDGRPLQGLRHYVHAHVFGFLPSLLVLLRCGQLGPSLHLLSKCASLVAKNSTQGNLSTLEAERPPQQQHSTPGLNHDDSSMATYSELAADWEAQARGCLHPFLEGDQSTQAGAGHGSGDAQQLMHAAQQQLSVACQCLAHISCALHEQQQQQVQAGGQRGVALALDASRHAPPHASMGVISLPTPIVWHPLVPVHTTTSTSSTAAPEATEAAAPSGGAQPTHVCCFRLFHTAFDVKDLQRGLQPHSHRGTTPAVSDASAPTVPDAAATAPQPAPSQQGTHTAAASVAAALSDPRYAVGLLAVAHACEVESQKHLLLHGQPPAHTPTNPHTPSPPITARVNWRMMHQYPSAARMAAVWREVGDWRKAVVLAFSVHRLMQQQPRTERHIASGRRVASSSKPLCTSAVNPAAKRAEGLAAGGGTEGGAPAADAVEVKEGATIGGSSGSGNGSEIGSTDEEEEAEGQAERPAVPPPGSCLQIGWATLEAQMASDVLAGLEVDAACRTLLELLHIPRYLLGPASPVYSRLLREVNQRLAGLLPKRLCISPLSPLPSTTTGTSPKDENSLAGLLDLSHESIRAELLAHLAAAATAVLQGASEAHNHGVTHTHADSDSPGGARAVAAVLQALFEDVEVEACLKMLLQWQGEALDGQAFKTAIQQARHLVCSCAQEACVGKSSAGDDVQPLHLLPLLKHALIQTPSLLPEDGVHAVLQHMQALLRAEASGGPHSWDVKGSPWGSECEEGDARSGVSGSGETGGVDASGGRRQHRMGGEDVGQSTQTGRVPTLPPIEHNQGVAKRQAREHEGSVGIVPVRDAGELSMLVDCACIMGALLTCLCPLLPRSLPQIQALVQQAACGSVGNGCIGTQGGQQQEEGTVAAANADNQQNSGQACGVDPALPGHLATLLSVDWALVTRAHVATLLHTLLTQRGSAGATPSQSAAAQVESMLLHWTVALVEGAAFHPQAELQALVHGVLSAAHGTALPSALVASVDGALRQRRVLNARIAEEVARLKKATATADAQEANLSGAAAQGESTPASEPAELVTVGWVTVVTPAQVQEQWRQAATSALWQLVRSVGGKHEKSGVDKPTESGGASTSAAGAPATAAAEKGAQDGQVAVSRADSRGSLLLCVLSSMVGKPWLFTQPSRTGPEALSEELGSCFANPLLPIPLSTSAQSPPSVPDKGHAGPTQGPHHPTESLTPLQQLEGLMRMSKWALVGANDDGAAEWKGAVAAAYDAWTGAPAAKALVHSDPDADWGGPRNTARRVTENGHDGGDQEAAATGDPGAAQERVQGAQPQKSGGAQAIEPEDESVTEEGVTTIVGGPGAPPVASALTTDARPPQAGATAQRQQQLQPQRSVSGSGVDAQGDAQRPSEEESRVEDTSAAKLADFWWEGEEEEEGGSEAAPEGAMPGRSAPRSAGPSGAEHGGSAVQQQHQRSGKVDGVVKLTPNGAVQGEGRDQIDGNKDHEPQDSTTGVAAVGSGGGAGGGVMTPSSSFSSASAGGAEAGAVAGSRKTPGTQVGAEHDAQDMNDHPQSSGEEHSLDQQQQQQQQQEQSHWQQQQQLELEAAFARDGQAGLASACARAMGYTWPHGLEEQDAVGTEGKAHPQQGARRPSQEMGAAAIAKALGYGKTDAQAQGPSFDNGQDSAAALEYAQRTGAGRVEAFLYSVGISPAGSRAGSSYPPSPALTSPARTSKPGYPIVFSNNIPAPAHISPAQGTPPPHAHSPSAASELAAPSPHHPTLQSSHTPEPHSPAATPHSQHSNVPSQAAPFTPARSGMPAAGEPEEEQQSAESSANKNPGLAVPTSLNHLDGPLTSAPHSPALHTSTPYSPSLDSPPSSDNEGDGMKKQAAWPPHTHKQSHSSSGAYTEHPPPTPTTPPTPPSLPKTNSGRVQQHSVLVTHPHPHMRTALSISRPGSPPLGDARRGTPSHGHTDSRGDRGLSTVDHTGSKSDEGPFSQDHTSSRGGESAGGDSSGRVERGPSSPDYTDSRGDGGPSSRGHTDTGGGDRSGGSGGASHPWGRIASDTRNVLTGRTAAQAPTAQRHSPSPSTTRVAGHGRDVSHAGDNAHSKQHSLLEQSLGEMLGRRGGGAPPEAAPRAINGSPPTPHSRTHKNGMLASSIGDALGARQDGTPGSPDARAAVLADGVGHFGPPKARAAMPKNGAAVPANGGAHHFGAPGTHAAEPADGVGRFGLPGARAAVPANGSAAGLEGSDGIGGGRSRVPNGALASGVNDMLFGKQPAWVGANARDAPAAAAAAPAGGAIPHGAGVTAPAAGRRKLSSSIEFTLGQTGRQQQQQQQLEADQEDLPEGLGNGVEVMENVLYDEEKDRRARNNPHVFQNDIFETESDLQPGAYALKQGNGPQPRSGGGSFSSSSSGNPLFDPGSHFVGAKQAVC</sequence>
<organism evidence="2 3">
    <name type="scientific">Dunaliella salina</name>
    <name type="common">Green alga</name>
    <name type="synonym">Protococcus salinus</name>
    <dbReference type="NCBI Taxonomy" id="3046"/>
    <lineage>
        <taxon>Eukaryota</taxon>
        <taxon>Viridiplantae</taxon>
        <taxon>Chlorophyta</taxon>
        <taxon>core chlorophytes</taxon>
        <taxon>Chlorophyceae</taxon>
        <taxon>CS clade</taxon>
        <taxon>Chlamydomonadales</taxon>
        <taxon>Dunaliellaceae</taxon>
        <taxon>Dunaliella</taxon>
    </lineage>
</organism>
<feature type="region of interest" description="Disordered" evidence="1">
    <location>
        <begin position="1785"/>
        <end position="2101"/>
    </location>
</feature>
<keyword evidence="3" id="KW-1185">Reference proteome</keyword>
<name>A0ABQ7FXU8_DUNSA</name>
<feature type="region of interest" description="Disordered" evidence="1">
    <location>
        <begin position="975"/>
        <end position="1011"/>
    </location>
</feature>
<feature type="compositionally biased region" description="Polar residues" evidence="1">
    <location>
        <begin position="254"/>
        <end position="265"/>
    </location>
</feature>
<feature type="compositionally biased region" description="Low complexity" evidence="1">
    <location>
        <begin position="1873"/>
        <end position="1892"/>
    </location>
</feature>
<feature type="region of interest" description="Disordered" evidence="1">
    <location>
        <begin position="598"/>
        <end position="617"/>
    </location>
</feature>
<feature type="compositionally biased region" description="Low complexity" evidence="1">
    <location>
        <begin position="793"/>
        <end position="818"/>
    </location>
</feature>
<dbReference type="Proteomes" id="UP000815325">
    <property type="component" value="Unassembled WGS sequence"/>
</dbReference>
<feature type="compositionally biased region" description="Low complexity" evidence="1">
    <location>
        <begin position="2261"/>
        <end position="2277"/>
    </location>
</feature>
<feature type="compositionally biased region" description="Polar residues" evidence="1">
    <location>
        <begin position="2574"/>
        <end position="2589"/>
    </location>
</feature>
<feature type="compositionally biased region" description="Low complexity" evidence="1">
    <location>
        <begin position="2080"/>
        <end position="2098"/>
    </location>
</feature>
<feature type="compositionally biased region" description="Low complexity" evidence="1">
    <location>
        <begin position="169"/>
        <end position="178"/>
    </location>
</feature>
<feature type="region of interest" description="Disordered" evidence="1">
    <location>
        <begin position="917"/>
        <end position="939"/>
    </location>
</feature>
<feature type="compositionally biased region" description="Low complexity" evidence="1">
    <location>
        <begin position="2362"/>
        <end position="2377"/>
    </location>
</feature>
<feature type="compositionally biased region" description="Polar residues" evidence="1">
    <location>
        <begin position="2294"/>
        <end position="2303"/>
    </location>
</feature>
<feature type="compositionally biased region" description="Basic and acidic residues" evidence="1">
    <location>
        <begin position="2058"/>
        <end position="2078"/>
    </location>
</feature>
<evidence type="ECO:0000256" key="1">
    <source>
        <dbReference type="SAM" id="MobiDB-lite"/>
    </source>
</evidence>
<feature type="compositionally biased region" description="Gly residues" evidence="1">
    <location>
        <begin position="976"/>
        <end position="987"/>
    </location>
</feature>
<feature type="compositionally biased region" description="Basic and acidic residues" evidence="1">
    <location>
        <begin position="1801"/>
        <end position="1810"/>
    </location>
</feature>
<comment type="caution">
    <text evidence="2">The sequence shown here is derived from an EMBL/GenBank/DDBJ whole genome shotgun (WGS) entry which is preliminary data.</text>
</comment>
<feature type="compositionally biased region" description="Basic and acidic residues" evidence="1">
    <location>
        <begin position="1907"/>
        <end position="1919"/>
    </location>
</feature>
<protein>
    <submittedName>
        <fullName evidence="2">Uncharacterized protein</fullName>
    </submittedName>
</protein>
<feature type="region of interest" description="Disordered" evidence="1">
    <location>
        <begin position="1615"/>
        <end position="1647"/>
    </location>
</feature>
<feature type="region of interest" description="Disordered" evidence="1">
    <location>
        <begin position="734"/>
        <end position="755"/>
    </location>
</feature>
<feature type="compositionally biased region" description="Low complexity" evidence="1">
    <location>
        <begin position="272"/>
        <end position="289"/>
    </location>
</feature>
<feature type="region of interest" description="Disordered" evidence="1">
    <location>
        <begin position="779"/>
        <end position="818"/>
    </location>
</feature>
<feature type="region of interest" description="Disordered" evidence="1">
    <location>
        <begin position="2131"/>
        <end position="2155"/>
    </location>
</feature>
<reference evidence="2" key="1">
    <citation type="submission" date="2017-08" db="EMBL/GenBank/DDBJ databases">
        <authorList>
            <person name="Polle J.E."/>
            <person name="Barry K."/>
            <person name="Cushman J."/>
            <person name="Schmutz J."/>
            <person name="Tran D."/>
            <person name="Hathwaick L.T."/>
            <person name="Yim W.C."/>
            <person name="Jenkins J."/>
            <person name="Mckie-Krisberg Z.M."/>
            <person name="Prochnik S."/>
            <person name="Lindquist E."/>
            <person name="Dockter R.B."/>
            <person name="Adam C."/>
            <person name="Molina H."/>
            <person name="Bunkerborg J."/>
            <person name="Jin E."/>
            <person name="Buchheim M."/>
            <person name="Magnuson J."/>
        </authorList>
    </citation>
    <scope>NUCLEOTIDE SEQUENCE</scope>
    <source>
        <strain evidence="2">CCAP 19/18</strain>
    </source>
</reference>
<feature type="region of interest" description="Disordered" evidence="1">
    <location>
        <begin position="1704"/>
        <end position="1735"/>
    </location>
</feature>
<gene>
    <name evidence="2" type="ORF">DUNSADRAFT_1176</name>
</gene>
<feature type="compositionally biased region" description="Low complexity" evidence="1">
    <location>
        <begin position="1626"/>
        <end position="1644"/>
    </location>
</feature>
<feature type="compositionally biased region" description="Basic and acidic residues" evidence="1">
    <location>
        <begin position="2593"/>
        <end position="2605"/>
    </location>
</feature>
<feature type="region of interest" description="Disordered" evidence="1">
    <location>
        <begin position="1259"/>
        <end position="1325"/>
    </location>
</feature>
<feature type="compositionally biased region" description="Gly residues" evidence="1">
    <location>
        <begin position="2529"/>
        <end position="2551"/>
    </location>
</feature>
<feature type="compositionally biased region" description="Polar residues" evidence="1">
    <location>
        <begin position="2422"/>
        <end position="2434"/>
    </location>
</feature>
<proteinExistence type="predicted"/>
<feature type="region of interest" description="Disordered" evidence="1">
    <location>
        <begin position="2825"/>
        <end position="2849"/>
    </location>
</feature>
<feature type="region of interest" description="Disordered" evidence="1">
    <location>
        <begin position="200"/>
        <end position="307"/>
    </location>
</feature>